<evidence type="ECO:0000313" key="1">
    <source>
        <dbReference type="EMBL" id="MFD1188749.1"/>
    </source>
</evidence>
<organism evidence="1 2">
    <name type="scientific">Pontibacter rugosus</name>
    <dbReference type="NCBI Taxonomy" id="1745966"/>
    <lineage>
        <taxon>Bacteria</taxon>
        <taxon>Pseudomonadati</taxon>
        <taxon>Bacteroidota</taxon>
        <taxon>Cytophagia</taxon>
        <taxon>Cytophagales</taxon>
        <taxon>Hymenobacteraceae</taxon>
        <taxon>Pontibacter</taxon>
    </lineage>
</organism>
<feature type="non-terminal residue" evidence="1">
    <location>
        <position position="1"/>
    </location>
</feature>
<accession>A0ABW3SUZ8</accession>
<keyword evidence="2" id="KW-1185">Reference proteome</keyword>
<gene>
    <name evidence="1" type="ORF">ACFQ2O_21250</name>
</gene>
<proteinExistence type="predicted"/>
<sequence>LHLYPKPNLGFFIASTRYRKQMAGYNTCHSATASHTFRHLLKAKLCTDGKVIEVIFDRN</sequence>
<comment type="caution">
    <text evidence="1">The sequence shown here is derived from an EMBL/GenBank/DDBJ whole genome shotgun (WGS) entry which is preliminary data.</text>
</comment>
<dbReference type="RefSeq" id="WP_377532822.1">
    <property type="nucleotide sequence ID" value="NZ_JBHTLD010000369.1"/>
</dbReference>
<evidence type="ECO:0000313" key="2">
    <source>
        <dbReference type="Proteomes" id="UP001597094"/>
    </source>
</evidence>
<name>A0ABW3SUZ8_9BACT</name>
<dbReference type="EMBL" id="JBHTLD010000369">
    <property type="protein sequence ID" value="MFD1188749.1"/>
    <property type="molecule type" value="Genomic_DNA"/>
</dbReference>
<protein>
    <submittedName>
        <fullName evidence="1">Uncharacterized protein</fullName>
    </submittedName>
</protein>
<dbReference type="Proteomes" id="UP001597094">
    <property type="component" value="Unassembled WGS sequence"/>
</dbReference>
<reference evidence="2" key="1">
    <citation type="journal article" date="2019" name="Int. J. Syst. Evol. Microbiol.">
        <title>The Global Catalogue of Microorganisms (GCM) 10K type strain sequencing project: providing services to taxonomists for standard genome sequencing and annotation.</title>
        <authorList>
            <consortium name="The Broad Institute Genomics Platform"/>
            <consortium name="The Broad Institute Genome Sequencing Center for Infectious Disease"/>
            <person name="Wu L."/>
            <person name="Ma J."/>
        </authorList>
    </citation>
    <scope>NUCLEOTIDE SEQUENCE [LARGE SCALE GENOMIC DNA]</scope>
    <source>
        <strain evidence="2">JCM 31319</strain>
    </source>
</reference>